<evidence type="ECO:0000256" key="1">
    <source>
        <dbReference type="ARBA" id="ARBA00013258"/>
    </source>
</evidence>
<dbReference type="SUPFAM" id="SSF52151">
    <property type="entry name" value="FabD/lysophospholipase-like"/>
    <property type="match status" value="1"/>
</dbReference>
<keyword evidence="3" id="KW-0012">Acyltransferase</keyword>
<accession>A0A6G1HTC8</accession>
<comment type="catalytic activity">
    <reaction evidence="4">
        <text>holo-[ACP] + malonyl-CoA = malonyl-[ACP] + CoA</text>
        <dbReference type="Rhea" id="RHEA:41792"/>
        <dbReference type="Rhea" id="RHEA-COMP:9623"/>
        <dbReference type="Rhea" id="RHEA-COMP:9685"/>
        <dbReference type="ChEBI" id="CHEBI:57287"/>
        <dbReference type="ChEBI" id="CHEBI:57384"/>
        <dbReference type="ChEBI" id="CHEBI:64479"/>
        <dbReference type="ChEBI" id="CHEBI:78449"/>
        <dbReference type="EC" id="2.3.1.39"/>
    </reaction>
</comment>
<dbReference type="InterPro" id="IPR016035">
    <property type="entry name" value="Acyl_Trfase/lysoPLipase"/>
</dbReference>
<dbReference type="SUPFAM" id="SSF55048">
    <property type="entry name" value="Probable ACP-binding domain of malonyl-CoA ACP transacylase"/>
    <property type="match status" value="1"/>
</dbReference>
<dbReference type="InterPro" id="IPR050858">
    <property type="entry name" value="Mal-CoA-ACP_Trans/PKS_FabD"/>
</dbReference>
<evidence type="ECO:0000256" key="5">
    <source>
        <dbReference type="SAM" id="MobiDB-lite"/>
    </source>
</evidence>
<dbReference type="PANTHER" id="PTHR42681">
    <property type="entry name" value="MALONYL-COA-ACYL CARRIER PROTEIN TRANSACYLASE, MITOCHONDRIAL"/>
    <property type="match status" value="1"/>
</dbReference>
<sequence>MLTSTRHELSAVAVRGSAVLRPRLRHSTLRWSSTSTGASTRPRTAIFFPGQGVQRVGMTTPWLTAFPRTVQPILDEIDETLGIRLSRIIESGTNAELNATENSQPAIMATSVLILRVLEQEFGFKTAERVDFTLGHSLGEFAALVAGGYLQFSDALLMVRKRGEIMAQCTKEAWEKYGGEMGMVALVCENENRMQDLLVAIDQFIGLSSCGSKYDSSVDVPPVQQVVVANINSKNQIVLSGSIERINTLLTHVRQFGGHDPRHVRLHADSPFHSPLMKPAVEFMRKTLDFPSPRTRKDKVTFPGLMPCVSNTSGTPFTSRENLKDQLARQAAETVHWWESVRYLDKEEKVRRWIGIGPGKVGRNLVGKEVGMKGATRGGGVWGLTSPHEIADLIRELDETENPSTFHPSSPPSSSSPSPSSTNSHSSALPHVSRLAGQAASRVAAYISNPAIVQRLWPPPQRLPGILPGGEAGARLAYGLSHSEAMFKPESGMISSS</sequence>
<keyword evidence="8" id="KW-1185">Reference proteome</keyword>
<evidence type="ECO:0000256" key="4">
    <source>
        <dbReference type="ARBA" id="ARBA00048462"/>
    </source>
</evidence>
<gene>
    <name evidence="7" type="ORF">EJ06DRAFT_531410</name>
</gene>
<dbReference type="InterPro" id="IPR001227">
    <property type="entry name" value="Ac_transferase_dom_sf"/>
</dbReference>
<feature type="region of interest" description="Disordered" evidence="5">
    <location>
        <begin position="400"/>
        <end position="430"/>
    </location>
</feature>
<dbReference type="AlphaFoldDB" id="A0A6G1HTC8"/>
<reference evidence="7" key="1">
    <citation type="journal article" date="2020" name="Stud. Mycol.">
        <title>101 Dothideomycetes genomes: a test case for predicting lifestyles and emergence of pathogens.</title>
        <authorList>
            <person name="Haridas S."/>
            <person name="Albert R."/>
            <person name="Binder M."/>
            <person name="Bloem J."/>
            <person name="Labutti K."/>
            <person name="Salamov A."/>
            <person name="Andreopoulos B."/>
            <person name="Baker S."/>
            <person name="Barry K."/>
            <person name="Bills G."/>
            <person name="Bluhm B."/>
            <person name="Cannon C."/>
            <person name="Castanera R."/>
            <person name="Culley D."/>
            <person name="Daum C."/>
            <person name="Ezra D."/>
            <person name="Gonzalez J."/>
            <person name="Henrissat B."/>
            <person name="Kuo A."/>
            <person name="Liang C."/>
            <person name="Lipzen A."/>
            <person name="Lutzoni F."/>
            <person name="Magnuson J."/>
            <person name="Mondo S."/>
            <person name="Nolan M."/>
            <person name="Ohm R."/>
            <person name="Pangilinan J."/>
            <person name="Park H.-J."/>
            <person name="Ramirez L."/>
            <person name="Alfaro M."/>
            <person name="Sun H."/>
            <person name="Tritt A."/>
            <person name="Yoshinaga Y."/>
            <person name="Zwiers L.-H."/>
            <person name="Turgeon B."/>
            <person name="Goodwin S."/>
            <person name="Spatafora J."/>
            <person name="Crous P."/>
            <person name="Grigoriev I."/>
        </authorList>
    </citation>
    <scope>NUCLEOTIDE SEQUENCE</scope>
    <source>
        <strain evidence="7">CBS 262.69</strain>
    </source>
</reference>
<dbReference type="InterPro" id="IPR016036">
    <property type="entry name" value="Malonyl_transacylase_ACP-bd"/>
</dbReference>
<dbReference type="Proteomes" id="UP000799640">
    <property type="component" value="Unassembled WGS sequence"/>
</dbReference>
<dbReference type="SMART" id="SM00827">
    <property type="entry name" value="PKS_AT"/>
    <property type="match status" value="1"/>
</dbReference>
<organism evidence="7 8">
    <name type="scientific">Trichodelitschia bisporula</name>
    <dbReference type="NCBI Taxonomy" id="703511"/>
    <lineage>
        <taxon>Eukaryota</taxon>
        <taxon>Fungi</taxon>
        <taxon>Dikarya</taxon>
        <taxon>Ascomycota</taxon>
        <taxon>Pezizomycotina</taxon>
        <taxon>Dothideomycetes</taxon>
        <taxon>Dothideomycetes incertae sedis</taxon>
        <taxon>Phaeotrichales</taxon>
        <taxon>Phaeotrichaceae</taxon>
        <taxon>Trichodelitschia</taxon>
    </lineage>
</organism>
<dbReference type="EMBL" id="ML996698">
    <property type="protein sequence ID" value="KAF2399097.1"/>
    <property type="molecule type" value="Genomic_DNA"/>
</dbReference>
<dbReference type="GO" id="GO:0005739">
    <property type="term" value="C:mitochondrion"/>
    <property type="evidence" value="ECO:0007669"/>
    <property type="project" value="TreeGrafter"/>
</dbReference>
<evidence type="ECO:0000313" key="7">
    <source>
        <dbReference type="EMBL" id="KAF2399097.1"/>
    </source>
</evidence>
<dbReference type="Pfam" id="PF00698">
    <property type="entry name" value="Acyl_transf_1"/>
    <property type="match status" value="1"/>
</dbReference>
<dbReference type="InterPro" id="IPR014043">
    <property type="entry name" value="Acyl_transferase_dom"/>
</dbReference>
<dbReference type="EC" id="2.3.1.39" evidence="1"/>
<dbReference type="GO" id="GO:0004314">
    <property type="term" value="F:[acyl-carrier-protein] S-malonyltransferase activity"/>
    <property type="evidence" value="ECO:0007669"/>
    <property type="project" value="UniProtKB-EC"/>
</dbReference>
<dbReference type="OrthoDB" id="541883at2759"/>
<dbReference type="GO" id="GO:0006633">
    <property type="term" value="P:fatty acid biosynthetic process"/>
    <property type="evidence" value="ECO:0007669"/>
    <property type="project" value="TreeGrafter"/>
</dbReference>
<evidence type="ECO:0000256" key="3">
    <source>
        <dbReference type="ARBA" id="ARBA00023315"/>
    </source>
</evidence>
<name>A0A6G1HTC8_9PEZI</name>
<dbReference type="Gene3D" id="3.40.366.10">
    <property type="entry name" value="Malonyl-Coenzyme A Acyl Carrier Protein, domain 2"/>
    <property type="match status" value="1"/>
</dbReference>
<evidence type="ECO:0000256" key="2">
    <source>
        <dbReference type="ARBA" id="ARBA00022679"/>
    </source>
</evidence>
<keyword evidence="2" id="KW-0808">Transferase</keyword>
<proteinExistence type="predicted"/>
<feature type="compositionally biased region" description="Low complexity" evidence="5">
    <location>
        <begin position="402"/>
        <end position="427"/>
    </location>
</feature>
<evidence type="ECO:0000313" key="8">
    <source>
        <dbReference type="Proteomes" id="UP000799640"/>
    </source>
</evidence>
<dbReference type="PANTHER" id="PTHR42681:SF1">
    <property type="entry name" value="MALONYL-COA-ACYL CARRIER PROTEIN TRANSACYLASE, MITOCHONDRIAL"/>
    <property type="match status" value="1"/>
</dbReference>
<feature type="domain" description="Malonyl-CoA:ACP transacylase (MAT)" evidence="6">
    <location>
        <begin position="47"/>
        <end position="389"/>
    </location>
</feature>
<protein>
    <recommendedName>
        <fullName evidence="1">[acyl-carrier-protein] S-malonyltransferase</fullName>
        <ecNumber evidence="1">2.3.1.39</ecNumber>
    </recommendedName>
</protein>
<evidence type="ECO:0000259" key="6">
    <source>
        <dbReference type="SMART" id="SM00827"/>
    </source>
</evidence>
<dbReference type="Gene3D" id="3.30.70.250">
    <property type="entry name" value="Malonyl-CoA ACP transacylase, ACP-binding"/>
    <property type="match status" value="1"/>
</dbReference>